<dbReference type="SUPFAM" id="SSF56601">
    <property type="entry name" value="beta-lactamase/transpeptidase-like"/>
    <property type="match status" value="1"/>
</dbReference>
<keyword evidence="4" id="KW-0677">Repeat</keyword>
<accession>A0A094ZJR5</accession>
<dbReference type="GO" id="GO:0006537">
    <property type="term" value="P:glutamate biosynthetic process"/>
    <property type="evidence" value="ECO:0007669"/>
    <property type="project" value="TreeGrafter"/>
</dbReference>
<evidence type="ECO:0000259" key="8">
    <source>
        <dbReference type="Pfam" id="PF17959"/>
    </source>
</evidence>
<sequence>MNKAGISLNDPRLAKFTKALNELQGNKINRNVLQSKSLTLDRETFRIVAKENLHMLLRIMTNDFCIPDFESFASEIQTVFNLCKENTSGQVASYIPELKEMNPNYWGLSLCTVDGQRLSMGDSTIPFTIQSSSKPITYALALTDLGPQHVHQYVGYEPSGLPFNQISLNHKKRFKYVENKFSQMAGGLPMGFNNAVFLSERETADRNFAIAYYMRENKCFPPTFELRELMDFYFQICSIEVTCESAGIMAGTLANGGINPLTNETVVSAAAARDTLSVMHSCGMYDYSGQFAFKVGLPCKSGVSGIIMVVVPNLLGLAVWSPPIDRHGNSARVELKVQISQYFWTVHIVQNVVV</sequence>
<dbReference type="STRING" id="6185.A0A094ZJR5"/>
<evidence type="ECO:0000256" key="6">
    <source>
        <dbReference type="ARBA" id="ARBA00023043"/>
    </source>
</evidence>
<evidence type="ECO:0000256" key="5">
    <source>
        <dbReference type="ARBA" id="ARBA00022801"/>
    </source>
</evidence>
<protein>
    <recommendedName>
        <fullName evidence="3">glutaminase</fullName>
        <ecNumber evidence="3">3.5.1.2</ecNumber>
    </recommendedName>
</protein>
<dbReference type="EC" id="3.5.1.2" evidence="3"/>
<dbReference type="PANTHER" id="PTHR12544:SF29">
    <property type="entry name" value="GLUTAMINASE"/>
    <property type="match status" value="1"/>
</dbReference>
<keyword evidence="5" id="KW-0378">Hydrolase</keyword>
<dbReference type="Pfam" id="PF04960">
    <property type="entry name" value="Glutaminase"/>
    <property type="match status" value="1"/>
</dbReference>
<comment type="catalytic activity">
    <reaction evidence="7">
        <text>L-glutamine + H2O = L-glutamate + NH4(+)</text>
        <dbReference type="Rhea" id="RHEA:15889"/>
        <dbReference type="ChEBI" id="CHEBI:15377"/>
        <dbReference type="ChEBI" id="CHEBI:28938"/>
        <dbReference type="ChEBI" id="CHEBI:29985"/>
        <dbReference type="ChEBI" id="CHEBI:58359"/>
        <dbReference type="EC" id="3.5.1.2"/>
    </reaction>
</comment>
<evidence type="ECO:0000256" key="2">
    <source>
        <dbReference type="ARBA" id="ARBA00011881"/>
    </source>
</evidence>
<dbReference type="AlphaFoldDB" id="A0A094ZJR5"/>
<dbReference type="InterPro" id="IPR012338">
    <property type="entry name" value="Beta-lactam/transpept-like"/>
</dbReference>
<evidence type="ECO:0000256" key="7">
    <source>
        <dbReference type="ARBA" id="ARBA00049534"/>
    </source>
</evidence>
<proteinExistence type="inferred from homology"/>
<dbReference type="GO" id="GO:0004359">
    <property type="term" value="F:glutaminase activity"/>
    <property type="evidence" value="ECO:0007669"/>
    <property type="project" value="UniProtKB-EC"/>
</dbReference>
<comment type="similarity">
    <text evidence="1">Belongs to the glutaminase family.</text>
</comment>
<dbReference type="EMBL" id="KL250594">
    <property type="protein sequence ID" value="KGB34207.1"/>
    <property type="molecule type" value="Genomic_DNA"/>
</dbReference>
<dbReference type="InterPro" id="IPR041541">
    <property type="entry name" value="Glutaminase_EF-hand"/>
</dbReference>
<dbReference type="Pfam" id="PF17959">
    <property type="entry name" value="EF-hand_14"/>
    <property type="match status" value="1"/>
</dbReference>
<dbReference type="GO" id="GO:0006543">
    <property type="term" value="P:L-glutamine catabolic process"/>
    <property type="evidence" value="ECO:0007669"/>
    <property type="project" value="TreeGrafter"/>
</dbReference>
<dbReference type="PANTHER" id="PTHR12544">
    <property type="entry name" value="GLUTAMINASE"/>
    <property type="match status" value="1"/>
</dbReference>
<name>A0A094ZJR5_SCHHA</name>
<gene>
    <name evidence="9" type="ORF">MS3_02399</name>
</gene>
<evidence type="ECO:0000256" key="4">
    <source>
        <dbReference type="ARBA" id="ARBA00022737"/>
    </source>
</evidence>
<evidence type="ECO:0000256" key="1">
    <source>
        <dbReference type="ARBA" id="ARBA00011076"/>
    </source>
</evidence>
<comment type="subunit">
    <text evidence="2">Homotetramer.</text>
</comment>
<reference evidence="9" key="1">
    <citation type="journal article" date="2012" name="Nat. Genet.">
        <title>Whole-genome sequence of Schistosoma haematobium.</title>
        <authorList>
            <person name="Young N.D."/>
            <person name="Jex A.R."/>
            <person name="Li B."/>
            <person name="Liu S."/>
            <person name="Yang L."/>
            <person name="Xiong Z."/>
            <person name="Li Y."/>
            <person name="Cantacessi C."/>
            <person name="Hall R.S."/>
            <person name="Xu X."/>
            <person name="Chen F."/>
            <person name="Wu X."/>
            <person name="Zerlotini A."/>
            <person name="Oliveira G."/>
            <person name="Hofmann A."/>
            <person name="Zhang G."/>
            <person name="Fang X."/>
            <person name="Kang Y."/>
            <person name="Campbell B.E."/>
            <person name="Loukas A."/>
            <person name="Ranganathan S."/>
            <person name="Rollinson D."/>
            <person name="Rinaldi G."/>
            <person name="Brindley P.J."/>
            <person name="Yang H."/>
            <person name="Wang J."/>
            <person name="Wang J."/>
            <person name="Gasser R.B."/>
        </authorList>
    </citation>
    <scope>NUCLEOTIDE SEQUENCE [LARGE SCALE GENOMIC DNA]</scope>
</reference>
<dbReference type="Gene3D" id="3.40.710.10">
    <property type="entry name" value="DD-peptidase/beta-lactamase superfamily"/>
    <property type="match status" value="2"/>
</dbReference>
<organism evidence="9">
    <name type="scientific">Schistosoma haematobium</name>
    <name type="common">Blood fluke</name>
    <dbReference type="NCBI Taxonomy" id="6185"/>
    <lineage>
        <taxon>Eukaryota</taxon>
        <taxon>Metazoa</taxon>
        <taxon>Spiralia</taxon>
        <taxon>Lophotrochozoa</taxon>
        <taxon>Platyhelminthes</taxon>
        <taxon>Trematoda</taxon>
        <taxon>Digenea</taxon>
        <taxon>Strigeidida</taxon>
        <taxon>Schistosomatoidea</taxon>
        <taxon>Schistosomatidae</taxon>
        <taxon>Schistosoma</taxon>
    </lineage>
</organism>
<dbReference type="InterPro" id="IPR015868">
    <property type="entry name" value="Glutaminase"/>
</dbReference>
<evidence type="ECO:0000313" key="9">
    <source>
        <dbReference type="EMBL" id="KGB34207.1"/>
    </source>
</evidence>
<evidence type="ECO:0000256" key="3">
    <source>
        <dbReference type="ARBA" id="ARBA00012918"/>
    </source>
</evidence>
<feature type="domain" description="Glutaminase EF-hand" evidence="8">
    <location>
        <begin position="2"/>
        <end position="67"/>
    </location>
</feature>
<keyword evidence="6" id="KW-0040">ANK repeat</keyword>
<dbReference type="Gene3D" id="1.10.238.210">
    <property type="match status" value="1"/>
</dbReference>